<dbReference type="OrthoDB" id="7835091at2"/>
<reference evidence="2 3" key="1">
    <citation type="submission" date="2018-07" db="EMBL/GenBank/DDBJ databases">
        <title>Genomic Encyclopedia of Type Strains, Phase III (KMG-III): the genomes of soil and plant-associated and newly described type strains.</title>
        <authorList>
            <person name="Whitman W."/>
        </authorList>
    </citation>
    <scope>NUCLEOTIDE SEQUENCE [LARGE SCALE GENOMIC DNA]</scope>
    <source>
        <strain evidence="2 3">CECT 8525</strain>
    </source>
</reference>
<feature type="transmembrane region" description="Helical" evidence="1">
    <location>
        <begin position="20"/>
        <end position="38"/>
    </location>
</feature>
<dbReference type="AlphaFoldDB" id="A0A368Z295"/>
<dbReference type="InterPro" id="IPR052951">
    <property type="entry name" value="Tellurite_res_ion_channel"/>
</dbReference>
<dbReference type="InterPro" id="IPR038665">
    <property type="entry name" value="Voltage-dep_anion_channel_sf"/>
</dbReference>
<dbReference type="PANTHER" id="PTHR37955:SF1">
    <property type="entry name" value="DEP DOMAIN-CONTAINING PROTEIN"/>
    <property type="match status" value="1"/>
</dbReference>
<name>A0A368Z295_9RHOB</name>
<dbReference type="CDD" id="cd09322">
    <property type="entry name" value="TDT_TehA_like"/>
    <property type="match status" value="1"/>
</dbReference>
<proteinExistence type="predicted"/>
<feature type="transmembrane region" description="Helical" evidence="1">
    <location>
        <begin position="147"/>
        <end position="167"/>
    </location>
</feature>
<organism evidence="2 3">
    <name type="scientific">Paracoccus lutimaris</name>
    <dbReference type="NCBI Taxonomy" id="1490030"/>
    <lineage>
        <taxon>Bacteria</taxon>
        <taxon>Pseudomonadati</taxon>
        <taxon>Pseudomonadota</taxon>
        <taxon>Alphaproteobacteria</taxon>
        <taxon>Rhodobacterales</taxon>
        <taxon>Paracoccaceae</taxon>
        <taxon>Paracoccus</taxon>
    </lineage>
</organism>
<keyword evidence="1" id="KW-1133">Transmembrane helix</keyword>
<dbReference type="Gene3D" id="1.50.10.150">
    <property type="entry name" value="Voltage-dependent anion channel"/>
    <property type="match status" value="1"/>
</dbReference>
<keyword evidence="1" id="KW-0812">Transmembrane</keyword>
<feature type="transmembrane region" description="Helical" evidence="1">
    <location>
        <begin position="257"/>
        <end position="276"/>
    </location>
</feature>
<dbReference type="RefSeq" id="WP_114348703.1">
    <property type="nucleotide sequence ID" value="NZ_QPJL01000005.1"/>
</dbReference>
<feature type="transmembrane region" description="Helical" evidence="1">
    <location>
        <begin position="202"/>
        <end position="222"/>
    </location>
</feature>
<dbReference type="GO" id="GO:0046583">
    <property type="term" value="F:monoatomic cation efflux transmembrane transporter activity"/>
    <property type="evidence" value="ECO:0007669"/>
    <property type="project" value="TreeGrafter"/>
</dbReference>
<feature type="transmembrane region" description="Helical" evidence="1">
    <location>
        <begin position="89"/>
        <end position="109"/>
    </location>
</feature>
<feature type="transmembrane region" description="Helical" evidence="1">
    <location>
        <begin position="228"/>
        <end position="245"/>
    </location>
</feature>
<evidence type="ECO:0000256" key="1">
    <source>
        <dbReference type="SAM" id="Phobius"/>
    </source>
</evidence>
<dbReference type="GO" id="GO:0005886">
    <property type="term" value="C:plasma membrane"/>
    <property type="evidence" value="ECO:0007669"/>
    <property type="project" value="TreeGrafter"/>
</dbReference>
<feature type="transmembrane region" description="Helical" evidence="1">
    <location>
        <begin position="115"/>
        <end position="135"/>
    </location>
</feature>
<evidence type="ECO:0000313" key="3">
    <source>
        <dbReference type="Proteomes" id="UP000253345"/>
    </source>
</evidence>
<protein>
    <submittedName>
        <fullName evidence="2">Tellurite resistance protein</fullName>
    </submittedName>
</protein>
<keyword evidence="1" id="KW-0472">Membrane</keyword>
<dbReference type="PANTHER" id="PTHR37955">
    <property type="entry name" value="TELLURITE RESISTANCE PROTEIN TEHA"/>
    <property type="match status" value="1"/>
</dbReference>
<keyword evidence="3" id="KW-1185">Reference proteome</keyword>
<feature type="transmembrane region" description="Helical" evidence="1">
    <location>
        <begin position="50"/>
        <end position="69"/>
    </location>
</feature>
<feature type="transmembrane region" description="Helical" evidence="1">
    <location>
        <begin position="288"/>
        <end position="309"/>
    </location>
</feature>
<gene>
    <name evidence="2" type="ORF">DFP89_105175</name>
</gene>
<evidence type="ECO:0000313" key="2">
    <source>
        <dbReference type="EMBL" id="RCW85908.1"/>
    </source>
</evidence>
<comment type="caution">
    <text evidence="2">The sequence shown here is derived from an EMBL/GenBank/DDBJ whole genome shotgun (WGS) entry which is preliminary data.</text>
</comment>
<sequence>MRFAPARIAPPGLWRRVPPAIFPPLLGALGLVLAWRVAASRFGLPQALPSMLAGMVIAAWLFALTAYAVKLARRPSVLADELAILPGRAGIGAALVGIYAAAQVLAPFAPALGRTVLIAGMGLHLIFWAVVIPVMRRLPGQGRVTPVWQLNFVGPIVAAQAAAGFGWTAFAQALWWPMAAMAGFIWIASLRQLWAERVPAPLRPLLMIHIAPIAMLGATAAAVGWSQIALGFAWALVPALALAGLRLRWLTEAGFSPLWGAFTFPLAASAGLWIAASGVQPDWAWPARLLLVLASLVVPPILLLVWRAWAQGRLAVKTNAAIA</sequence>
<dbReference type="Proteomes" id="UP000253345">
    <property type="component" value="Unassembled WGS sequence"/>
</dbReference>
<feature type="transmembrane region" description="Helical" evidence="1">
    <location>
        <begin position="173"/>
        <end position="190"/>
    </location>
</feature>
<accession>A0A368Z295</accession>
<dbReference type="EMBL" id="QPJL01000005">
    <property type="protein sequence ID" value="RCW85908.1"/>
    <property type="molecule type" value="Genomic_DNA"/>
</dbReference>